<gene>
    <name evidence="2" type="ORF">ES724_06290</name>
</gene>
<reference evidence="2 3" key="1">
    <citation type="submission" date="2019-08" db="EMBL/GenBank/DDBJ databases">
        <title>Genome sequence of Gillisia hiemivivida IC154 (type strain).</title>
        <authorList>
            <person name="Bowman J.P."/>
        </authorList>
    </citation>
    <scope>NUCLEOTIDE SEQUENCE [LARGE SCALE GENOMIC DNA]</scope>
    <source>
        <strain evidence="2 3">IC154</strain>
    </source>
</reference>
<dbReference type="EMBL" id="VORY01000005">
    <property type="protein sequence ID" value="TXD94255.1"/>
    <property type="molecule type" value="Genomic_DNA"/>
</dbReference>
<keyword evidence="1" id="KW-0812">Transmembrane</keyword>
<dbReference type="RefSeq" id="WP_146931067.1">
    <property type="nucleotide sequence ID" value="NZ_CBCSHZ010000024.1"/>
</dbReference>
<feature type="transmembrane region" description="Helical" evidence="1">
    <location>
        <begin position="101"/>
        <end position="126"/>
    </location>
</feature>
<comment type="caution">
    <text evidence="2">The sequence shown here is derived from an EMBL/GenBank/DDBJ whole genome shotgun (WGS) entry which is preliminary data.</text>
</comment>
<dbReference type="OrthoDB" id="7433042at2"/>
<evidence type="ECO:0000256" key="1">
    <source>
        <dbReference type="SAM" id="Phobius"/>
    </source>
</evidence>
<protein>
    <submittedName>
        <fullName evidence="2">Uncharacterized protein</fullName>
    </submittedName>
</protein>
<feature type="transmembrane region" description="Helical" evidence="1">
    <location>
        <begin position="40"/>
        <end position="61"/>
    </location>
</feature>
<keyword evidence="1" id="KW-1133">Transmembrane helix</keyword>
<name>A0A5C6ZZK2_9FLAO</name>
<sequence length="133" mass="15349">MTDKTLRNGFIAAGLMNIIPVLVLSRFFTNEVIPETDPAVMSNFGLLMIMVWGLAYIALAVNYSKAKWVVGVFVVEKLIYVIAWLMWIVNNDVSKVYKKDLFAGLFYSVYGINDLIFFLFFLFVFYRIQFKST</sequence>
<keyword evidence="3" id="KW-1185">Reference proteome</keyword>
<feature type="transmembrane region" description="Helical" evidence="1">
    <location>
        <begin position="9"/>
        <end position="28"/>
    </location>
</feature>
<accession>A0A5C6ZZK2</accession>
<evidence type="ECO:0000313" key="3">
    <source>
        <dbReference type="Proteomes" id="UP000321367"/>
    </source>
</evidence>
<keyword evidence="1" id="KW-0472">Membrane</keyword>
<evidence type="ECO:0000313" key="2">
    <source>
        <dbReference type="EMBL" id="TXD94255.1"/>
    </source>
</evidence>
<feature type="transmembrane region" description="Helical" evidence="1">
    <location>
        <begin position="68"/>
        <end position="89"/>
    </location>
</feature>
<proteinExistence type="predicted"/>
<dbReference type="AlphaFoldDB" id="A0A5C6ZZK2"/>
<organism evidence="2 3">
    <name type="scientific">Gillisia hiemivivida</name>
    <dbReference type="NCBI Taxonomy" id="291190"/>
    <lineage>
        <taxon>Bacteria</taxon>
        <taxon>Pseudomonadati</taxon>
        <taxon>Bacteroidota</taxon>
        <taxon>Flavobacteriia</taxon>
        <taxon>Flavobacteriales</taxon>
        <taxon>Flavobacteriaceae</taxon>
        <taxon>Gillisia</taxon>
    </lineage>
</organism>
<dbReference type="Proteomes" id="UP000321367">
    <property type="component" value="Unassembled WGS sequence"/>
</dbReference>